<sequence length="277" mass="30999">MDGIASYTITESQQAFWGPSTLSGSSEFADYASIVSETQNPRSGQSGVDNVDTSVTSEPLPGMALDSLALDDLPSLSFYAFDFPSSLLYPSTNIPRNYLTSALSPPLQTSPEVTQFEESTREPSFQQIHDHVVPSKPYAFPDVQSDQLQALYNGIYCHIHHTKLLQQAHQKASEFFYSIHDNQEPTGALVSRFLPFPAFNAFIQLYFEHFHPHWPFIHPSTLSQPGTSWILHIGIAAVGARYVTADTMDQYMSAMLVLHRDAILRNISDRSHRKKES</sequence>
<reference evidence="1 2" key="2">
    <citation type="submission" date="2021-10" db="EMBL/GenBank/DDBJ databases">
        <authorList>
            <person name="Piombo E."/>
        </authorList>
    </citation>
    <scope>NUCLEOTIDE SEQUENCE [LARGE SCALE GENOMIC DNA]</scope>
</reference>
<evidence type="ECO:0000313" key="1">
    <source>
        <dbReference type="EMBL" id="CAH0043487.1"/>
    </source>
</evidence>
<dbReference type="OrthoDB" id="10018191at2759"/>
<keyword evidence="2" id="KW-1185">Reference proteome</keyword>
<accession>A0A9N9W2L9</accession>
<proteinExistence type="predicted"/>
<name>A0A9N9W2L9_9HYPO</name>
<dbReference type="AlphaFoldDB" id="A0A9N9W2L9"/>
<evidence type="ECO:0000313" key="2">
    <source>
        <dbReference type="Proteomes" id="UP000775872"/>
    </source>
</evidence>
<comment type="caution">
    <text evidence="1">The sequence shown here is derived from an EMBL/GenBank/DDBJ whole genome shotgun (WGS) entry which is preliminary data.</text>
</comment>
<gene>
    <name evidence="1" type="ORF">CSOL1703_00009395</name>
</gene>
<reference evidence="2" key="1">
    <citation type="submission" date="2019-06" db="EMBL/GenBank/DDBJ databases">
        <authorList>
            <person name="Broberg M."/>
        </authorList>
    </citation>
    <scope>NUCLEOTIDE SEQUENCE [LARGE SCALE GENOMIC DNA]</scope>
</reference>
<organism evidence="1 2">
    <name type="scientific">Clonostachys solani</name>
    <dbReference type="NCBI Taxonomy" id="160281"/>
    <lineage>
        <taxon>Eukaryota</taxon>
        <taxon>Fungi</taxon>
        <taxon>Dikarya</taxon>
        <taxon>Ascomycota</taxon>
        <taxon>Pezizomycotina</taxon>
        <taxon>Sordariomycetes</taxon>
        <taxon>Hypocreomycetidae</taxon>
        <taxon>Hypocreales</taxon>
        <taxon>Bionectriaceae</taxon>
        <taxon>Clonostachys</taxon>
    </lineage>
</organism>
<dbReference type="Proteomes" id="UP000775872">
    <property type="component" value="Unassembled WGS sequence"/>
</dbReference>
<protein>
    <recommendedName>
        <fullName evidence="3">Transcription factor domain-containing protein</fullName>
    </recommendedName>
</protein>
<evidence type="ECO:0008006" key="3">
    <source>
        <dbReference type="Google" id="ProtNLM"/>
    </source>
</evidence>
<dbReference type="EMBL" id="CABFOC020000003">
    <property type="protein sequence ID" value="CAH0043487.1"/>
    <property type="molecule type" value="Genomic_DNA"/>
</dbReference>